<proteinExistence type="predicted"/>
<reference evidence="1 2" key="1">
    <citation type="journal article" date="2013" name="Mar. Genomics">
        <title>Expression of sulfatases in Rhodopirellula baltica and the diversity of sulfatases in the genus Rhodopirellula.</title>
        <authorList>
            <person name="Wegner C.E."/>
            <person name="Richter-Heitmann T."/>
            <person name="Klindworth A."/>
            <person name="Klockow C."/>
            <person name="Richter M."/>
            <person name="Achstetter T."/>
            <person name="Glockner F.O."/>
            <person name="Harder J."/>
        </authorList>
    </citation>
    <scope>NUCLEOTIDE SEQUENCE [LARGE SCALE GENOMIC DNA]</scope>
    <source>
        <strain evidence="1 2">SWK14</strain>
    </source>
</reference>
<dbReference type="Proteomes" id="UP000010959">
    <property type="component" value="Unassembled WGS sequence"/>
</dbReference>
<evidence type="ECO:0000313" key="2">
    <source>
        <dbReference type="Proteomes" id="UP000010959"/>
    </source>
</evidence>
<comment type="caution">
    <text evidence="1">The sequence shown here is derived from an EMBL/GenBank/DDBJ whole genome shotgun (WGS) entry which is preliminary data.</text>
</comment>
<dbReference type="PATRIC" id="fig|993516.3.peg.6105"/>
<protein>
    <submittedName>
        <fullName evidence="1">Uncharacterized protein</fullName>
    </submittedName>
</protein>
<accession>L7C9X1</accession>
<name>L7C9X1_RHOBT</name>
<dbReference type="RefSeq" id="WP_007340254.1">
    <property type="nucleotide sequence ID" value="NZ_AMWG01000158.1"/>
</dbReference>
<dbReference type="AlphaFoldDB" id="L7C9X1"/>
<sequence length="60" mass="6381">MEEFATLGKFELVVDCIAGRAEVSGVIAEPKDSVRDDRASAGDWRDRFVAKLAVAGGNAL</sequence>
<gene>
    <name evidence="1" type="ORF">RBSWK_05704</name>
</gene>
<organism evidence="1 2">
    <name type="scientific">Rhodopirellula baltica SWK14</name>
    <dbReference type="NCBI Taxonomy" id="993516"/>
    <lineage>
        <taxon>Bacteria</taxon>
        <taxon>Pseudomonadati</taxon>
        <taxon>Planctomycetota</taxon>
        <taxon>Planctomycetia</taxon>
        <taxon>Pirellulales</taxon>
        <taxon>Pirellulaceae</taxon>
        <taxon>Rhodopirellula</taxon>
    </lineage>
</organism>
<evidence type="ECO:0000313" key="1">
    <source>
        <dbReference type="EMBL" id="ELP30442.1"/>
    </source>
</evidence>
<dbReference type="EMBL" id="AMWG01000158">
    <property type="protein sequence ID" value="ELP30442.1"/>
    <property type="molecule type" value="Genomic_DNA"/>
</dbReference>